<protein>
    <submittedName>
        <fullName evidence="2">Uncharacterized protein</fullName>
    </submittedName>
</protein>
<keyword evidence="4" id="KW-1185">Reference proteome</keyword>
<gene>
    <name evidence="3" type="ORF">CYMTET_29277</name>
    <name evidence="2" type="ORF">CYMTET_41840</name>
</gene>
<sequence length="184" mass="20690">MNRCGRLYYTFGKDITALETAPEDPDDTNPIQQRFCIEMRREVRTWLRPFLEPLFEVVTSKAHTFLALMLDPRFKGLGVIVGLVGQVKCQALRAKYDADHLLPMMLAHHQATHSQPPANEEGSTPAVAPAGEEGCEDLQEDETVAPAEITRVAMVAELKKFRVVEHEVELREAGFLEEEDDIDA</sequence>
<dbReference type="EMBL" id="LGRX02016624">
    <property type="protein sequence ID" value="KAK3261834.1"/>
    <property type="molecule type" value="Genomic_DNA"/>
</dbReference>
<evidence type="ECO:0000313" key="3">
    <source>
        <dbReference type="EMBL" id="KAK3261834.1"/>
    </source>
</evidence>
<reference evidence="2" key="2">
    <citation type="submission" date="2023-06" db="EMBL/GenBank/DDBJ databases">
        <title>Long-read-based genome assembly of the green algal bacterivore Cymbomonas tetramitiformis.</title>
        <authorList>
            <person name="Gyaltshen Y."/>
            <person name="Rozenberg A."/>
            <person name="Paasch A."/>
            <person name="Burns J.A."/>
            <person name="Warring S."/>
            <person name="Larson R."/>
            <person name="Maurer-Alcala X."/>
            <person name="Dacks J."/>
            <person name="Kim E."/>
        </authorList>
    </citation>
    <scope>NUCLEOTIDE SEQUENCE</scope>
    <source>
        <strain evidence="2">PLY_AMNH</strain>
    </source>
</reference>
<evidence type="ECO:0000256" key="1">
    <source>
        <dbReference type="SAM" id="MobiDB-lite"/>
    </source>
</evidence>
<proteinExistence type="predicted"/>
<dbReference type="Proteomes" id="UP001190700">
    <property type="component" value="Unassembled WGS sequence"/>
</dbReference>
<name>A0AAE0C6M3_9CHLO</name>
<evidence type="ECO:0000313" key="4">
    <source>
        <dbReference type="Proteomes" id="UP001190700"/>
    </source>
</evidence>
<dbReference type="AlphaFoldDB" id="A0AAE0C6M3"/>
<comment type="caution">
    <text evidence="2">The sequence shown here is derived from an EMBL/GenBank/DDBJ whole genome shotgun (WGS) entry which is preliminary data.</text>
</comment>
<reference evidence="2 4" key="1">
    <citation type="journal article" date="2015" name="Genome Biol. Evol.">
        <title>Comparative Genomics of a Bacterivorous Green Alga Reveals Evolutionary Causalities and Consequences of Phago-Mixotrophic Mode of Nutrition.</title>
        <authorList>
            <person name="Burns J.A."/>
            <person name="Paasch A."/>
            <person name="Narechania A."/>
            <person name="Kim E."/>
        </authorList>
    </citation>
    <scope>NUCLEOTIDE SEQUENCE [LARGE SCALE GENOMIC DNA]</scope>
    <source>
        <strain evidence="2">PLY_AMNH</strain>
    </source>
</reference>
<evidence type="ECO:0000313" key="2">
    <source>
        <dbReference type="EMBL" id="KAK3248703.1"/>
    </source>
</evidence>
<dbReference type="EMBL" id="LGRX02027859">
    <property type="protein sequence ID" value="KAK3248703.1"/>
    <property type="molecule type" value="Genomic_DNA"/>
</dbReference>
<feature type="region of interest" description="Disordered" evidence="1">
    <location>
        <begin position="112"/>
        <end position="133"/>
    </location>
</feature>
<accession>A0AAE0C6M3</accession>
<organism evidence="2 4">
    <name type="scientific">Cymbomonas tetramitiformis</name>
    <dbReference type="NCBI Taxonomy" id="36881"/>
    <lineage>
        <taxon>Eukaryota</taxon>
        <taxon>Viridiplantae</taxon>
        <taxon>Chlorophyta</taxon>
        <taxon>Pyramimonadophyceae</taxon>
        <taxon>Pyramimonadales</taxon>
        <taxon>Pyramimonadaceae</taxon>
        <taxon>Cymbomonas</taxon>
    </lineage>
</organism>